<dbReference type="SUPFAM" id="SSF56371">
    <property type="entry name" value="Ribosome inactivating proteins (RIP)"/>
    <property type="match status" value="1"/>
</dbReference>
<keyword evidence="1" id="KW-0652">Protein synthesis inhibitor</keyword>
<evidence type="ECO:0000256" key="2">
    <source>
        <dbReference type="SAM" id="SignalP"/>
    </source>
</evidence>
<sequence length="207" mass="23538">MWKNIRFYVRLYGLFVVLRSASASRYARQTMILRVQTTNNSIKTEIKLQSVRGRVEPTASSGNQTVVVKSQAKEGNKYFYVNMVAASGDNDLYLIGYEVDLKMYELKQTHHQTKLTIAGATLVELTMDYQGLPRHSNAYLGGCECMEKCITTLKAEVFSKKAVTRYLLTMTITFSEAMRFCISTQVSFKKPVPGCIDNLVNKWRKLS</sequence>
<dbReference type="InterPro" id="IPR001574">
    <property type="entry name" value="Ribosome_inactivat_prot"/>
</dbReference>
<feature type="chain" id="PRO_5023128971" description="rRNA N-glycosylase" evidence="2">
    <location>
        <begin position="24"/>
        <end position="207"/>
    </location>
</feature>
<dbReference type="InterPro" id="IPR016138">
    <property type="entry name" value="Ribosome_inactivat_prot_sub1"/>
</dbReference>
<dbReference type="AlphaFoldDB" id="A0A5A7P6N4"/>
<keyword evidence="4" id="KW-1185">Reference proteome</keyword>
<dbReference type="GO" id="GO:0017148">
    <property type="term" value="P:negative regulation of translation"/>
    <property type="evidence" value="ECO:0007669"/>
    <property type="project" value="UniProtKB-KW"/>
</dbReference>
<evidence type="ECO:0000313" key="3">
    <source>
        <dbReference type="EMBL" id="GER28439.1"/>
    </source>
</evidence>
<dbReference type="InterPro" id="IPR036041">
    <property type="entry name" value="Ribosome-inact_prot_sf"/>
</dbReference>
<feature type="signal peptide" evidence="2">
    <location>
        <begin position="1"/>
        <end position="23"/>
    </location>
</feature>
<dbReference type="GO" id="GO:0090729">
    <property type="term" value="F:toxin activity"/>
    <property type="evidence" value="ECO:0007669"/>
    <property type="project" value="UniProtKB-KW"/>
</dbReference>
<gene>
    <name evidence="3" type="ORF">STAS_04233</name>
</gene>
<evidence type="ECO:0000256" key="1">
    <source>
        <dbReference type="RuleBase" id="RU004915"/>
    </source>
</evidence>
<keyword evidence="1" id="KW-0611">Plant defense</keyword>
<comment type="similarity">
    <text evidence="1">Belongs to the ribosome-inactivating protein family.</text>
</comment>
<keyword evidence="1" id="KW-0800">Toxin</keyword>
<comment type="catalytic activity">
    <reaction evidence="1">
        <text>Endohydrolysis of the N-glycosidic bond at one specific adenosine on the 28S rRNA.</text>
        <dbReference type="EC" id="3.2.2.22"/>
    </reaction>
</comment>
<dbReference type="EC" id="3.2.2.22" evidence="1"/>
<dbReference type="Pfam" id="PF00161">
    <property type="entry name" value="RIP"/>
    <property type="match status" value="1"/>
</dbReference>
<dbReference type="Proteomes" id="UP000325081">
    <property type="component" value="Unassembled WGS sequence"/>
</dbReference>
<protein>
    <recommendedName>
        <fullName evidence="1">rRNA N-glycosylase</fullName>
        <ecNumber evidence="1">3.2.2.22</ecNumber>
    </recommendedName>
</protein>
<name>A0A5A7P6N4_STRAF</name>
<keyword evidence="2" id="KW-0732">Signal</keyword>
<dbReference type="Gene3D" id="3.40.420.10">
    <property type="entry name" value="Ricin (A subunit), domain 1"/>
    <property type="match status" value="1"/>
</dbReference>
<accession>A0A5A7P6N4</accession>
<dbReference type="EMBL" id="BKCP01002558">
    <property type="protein sequence ID" value="GER28439.1"/>
    <property type="molecule type" value="Genomic_DNA"/>
</dbReference>
<organism evidence="3 4">
    <name type="scientific">Striga asiatica</name>
    <name type="common">Asiatic witchweed</name>
    <name type="synonym">Buchnera asiatica</name>
    <dbReference type="NCBI Taxonomy" id="4170"/>
    <lineage>
        <taxon>Eukaryota</taxon>
        <taxon>Viridiplantae</taxon>
        <taxon>Streptophyta</taxon>
        <taxon>Embryophyta</taxon>
        <taxon>Tracheophyta</taxon>
        <taxon>Spermatophyta</taxon>
        <taxon>Magnoliopsida</taxon>
        <taxon>eudicotyledons</taxon>
        <taxon>Gunneridae</taxon>
        <taxon>Pentapetalae</taxon>
        <taxon>asterids</taxon>
        <taxon>lamiids</taxon>
        <taxon>Lamiales</taxon>
        <taxon>Orobanchaceae</taxon>
        <taxon>Buchnereae</taxon>
        <taxon>Striga</taxon>
    </lineage>
</organism>
<dbReference type="GO" id="GO:0030598">
    <property type="term" value="F:rRNA N-glycosylase activity"/>
    <property type="evidence" value="ECO:0007669"/>
    <property type="project" value="UniProtKB-EC"/>
</dbReference>
<keyword evidence="1 3" id="KW-0378">Hydrolase</keyword>
<dbReference type="GO" id="GO:0006952">
    <property type="term" value="P:defense response"/>
    <property type="evidence" value="ECO:0007669"/>
    <property type="project" value="UniProtKB-KW"/>
</dbReference>
<comment type="caution">
    <text evidence="3">The sequence shown here is derived from an EMBL/GenBank/DDBJ whole genome shotgun (WGS) entry which is preliminary data.</text>
</comment>
<reference evidence="4" key="1">
    <citation type="journal article" date="2019" name="Curr. Biol.">
        <title>Genome Sequence of Striga asiatica Provides Insight into the Evolution of Plant Parasitism.</title>
        <authorList>
            <person name="Yoshida S."/>
            <person name="Kim S."/>
            <person name="Wafula E.K."/>
            <person name="Tanskanen J."/>
            <person name="Kim Y.M."/>
            <person name="Honaas L."/>
            <person name="Yang Z."/>
            <person name="Spallek T."/>
            <person name="Conn C.E."/>
            <person name="Ichihashi Y."/>
            <person name="Cheong K."/>
            <person name="Cui S."/>
            <person name="Der J.P."/>
            <person name="Gundlach H."/>
            <person name="Jiao Y."/>
            <person name="Hori C."/>
            <person name="Ishida J.K."/>
            <person name="Kasahara H."/>
            <person name="Kiba T."/>
            <person name="Kim M.S."/>
            <person name="Koo N."/>
            <person name="Laohavisit A."/>
            <person name="Lee Y.H."/>
            <person name="Lumba S."/>
            <person name="McCourt P."/>
            <person name="Mortimer J.C."/>
            <person name="Mutuku J.M."/>
            <person name="Nomura T."/>
            <person name="Sasaki-Sekimoto Y."/>
            <person name="Seto Y."/>
            <person name="Wang Y."/>
            <person name="Wakatake T."/>
            <person name="Sakakibara H."/>
            <person name="Demura T."/>
            <person name="Yamaguchi S."/>
            <person name="Yoneyama K."/>
            <person name="Manabe R.I."/>
            <person name="Nelson D.C."/>
            <person name="Schulman A.H."/>
            <person name="Timko M.P."/>
            <person name="dePamphilis C.W."/>
            <person name="Choi D."/>
            <person name="Shirasu K."/>
        </authorList>
    </citation>
    <scope>NUCLEOTIDE SEQUENCE [LARGE SCALE GENOMIC DNA]</scope>
    <source>
        <strain evidence="4">cv. UVA1</strain>
    </source>
</reference>
<evidence type="ECO:0000313" key="4">
    <source>
        <dbReference type="Proteomes" id="UP000325081"/>
    </source>
</evidence>
<proteinExistence type="inferred from homology"/>